<dbReference type="InterPro" id="IPR011576">
    <property type="entry name" value="Pyridox_Oxase_N"/>
</dbReference>
<feature type="domain" description="Pyridoxamine 5'-phosphate oxidase N-terminal" evidence="1">
    <location>
        <begin position="34"/>
        <end position="153"/>
    </location>
</feature>
<proteinExistence type="predicted"/>
<dbReference type="PANTHER" id="PTHR42815">
    <property type="entry name" value="FAD-BINDING, PUTATIVE (AFU_ORTHOLOGUE AFUA_6G07600)-RELATED"/>
    <property type="match status" value="1"/>
</dbReference>
<dbReference type="Proteomes" id="UP000183974">
    <property type="component" value="Unassembled WGS sequence"/>
</dbReference>
<evidence type="ECO:0000313" key="3">
    <source>
        <dbReference type="Proteomes" id="UP000183974"/>
    </source>
</evidence>
<dbReference type="RefSeq" id="WP_073034425.1">
    <property type="nucleotide sequence ID" value="NZ_BMLR01000004.1"/>
</dbReference>
<dbReference type="EMBL" id="FRBR01000004">
    <property type="protein sequence ID" value="SHL60932.1"/>
    <property type="molecule type" value="Genomic_DNA"/>
</dbReference>
<dbReference type="PANTHER" id="PTHR42815:SF2">
    <property type="entry name" value="FAD-BINDING, PUTATIVE (AFU_ORTHOLOGUE AFUA_6G07600)-RELATED"/>
    <property type="match status" value="1"/>
</dbReference>
<dbReference type="InterPro" id="IPR024029">
    <property type="entry name" value="Pyridox_Oxase_FMN-dep"/>
</dbReference>
<organism evidence="2 3">
    <name type="scientific">Roseovarius pacificus</name>
    <dbReference type="NCBI Taxonomy" id="337701"/>
    <lineage>
        <taxon>Bacteria</taxon>
        <taxon>Pseudomonadati</taxon>
        <taxon>Pseudomonadota</taxon>
        <taxon>Alphaproteobacteria</taxon>
        <taxon>Rhodobacterales</taxon>
        <taxon>Roseobacteraceae</taxon>
        <taxon>Roseovarius</taxon>
    </lineage>
</organism>
<evidence type="ECO:0000313" key="2">
    <source>
        <dbReference type="EMBL" id="SHL60932.1"/>
    </source>
</evidence>
<dbReference type="OrthoDB" id="9790331at2"/>
<dbReference type="InterPro" id="IPR012349">
    <property type="entry name" value="Split_barrel_FMN-bd"/>
</dbReference>
<evidence type="ECO:0000259" key="1">
    <source>
        <dbReference type="Pfam" id="PF01243"/>
    </source>
</evidence>
<dbReference type="SUPFAM" id="SSF50475">
    <property type="entry name" value="FMN-binding split barrel"/>
    <property type="match status" value="1"/>
</dbReference>
<reference evidence="2 3" key="1">
    <citation type="submission" date="2016-11" db="EMBL/GenBank/DDBJ databases">
        <authorList>
            <person name="Jaros S."/>
            <person name="Januszkiewicz K."/>
            <person name="Wedrychowicz H."/>
        </authorList>
    </citation>
    <scope>NUCLEOTIDE SEQUENCE [LARGE SCALE GENOMIC DNA]</scope>
    <source>
        <strain evidence="2 3">DSM 29589</strain>
    </source>
</reference>
<dbReference type="AlphaFoldDB" id="A0A1M7C0W5"/>
<accession>A0A1M7C0W5</accession>
<dbReference type="STRING" id="337701.SAMN05444398_10467"/>
<gene>
    <name evidence="2" type="ORF">SAMN05444398_10467</name>
</gene>
<protein>
    <recommendedName>
        <fullName evidence="1">Pyridoxamine 5'-phosphate oxidase N-terminal domain-containing protein</fullName>
    </recommendedName>
</protein>
<dbReference type="Gene3D" id="2.30.110.10">
    <property type="entry name" value="Electron Transport, Fmn-binding Protein, Chain A"/>
    <property type="match status" value="1"/>
</dbReference>
<dbReference type="Pfam" id="PF01243">
    <property type="entry name" value="PNPOx_N"/>
    <property type="match status" value="1"/>
</dbReference>
<sequence>MTPKVEYIHDIAALEALYGKPGAASLRKVTTHLTPLYRKWIAKSRYCIISTVGPEGTDGSPRGEDGPVVTELDNRTLALPDWRGNNRLDTLRNIVSDGRISLLFMVAGSNTVVRINGQARVTADEQVRAMFNRQGKQPATVIVIKIGEVYTQCARASIRAGIWGRDDSKGLPTVGEMLAETSNGDEGGTEYDAAWMDRAIKTLW</sequence>
<name>A0A1M7C0W5_9RHOB</name>
<keyword evidence="3" id="KW-1185">Reference proteome</keyword>
<dbReference type="NCBIfam" id="TIGR04025">
    <property type="entry name" value="PPOX_FMN_DR2398"/>
    <property type="match status" value="1"/>
</dbReference>